<dbReference type="PANTHER" id="PTHR45228">
    <property type="entry name" value="CYCLIC DI-GMP PHOSPHODIESTERASE TM_0186-RELATED"/>
    <property type="match status" value="1"/>
</dbReference>
<proteinExistence type="predicted"/>
<dbReference type="KEGG" id="saqt:GJV85_00385"/>
<evidence type="ECO:0000259" key="1">
    <source>
        <dbReference type="PROSITE" id="PS51832"/>
    </source>
</evidence>
<keyword evidence="3" id="KW-1185">Reference proteome</keyword>
<dbReference type="CDD" id="cd00077">
    <property type="entry name" value="HDc"/>
    <property type="match status" value="1"/>
</dbReference>
<dbReference type="Gene3D" id="3.30.450.40">
    <property type="match status" value="1"/>
</dbReference>
<name>A0A975AXX5_9BACT</name>
<dbReference type="SUPFAM" id="SSF55781">
    <property type="entry name" value="GAF domain-like"/>
    <property type="match status" value="1"/>
</dbReference>
<dbReference type="InterPro" id="IPR052020">
    <property type="entry name" value="Cyclic_di-GMP/3'3'-cGAMP_PDE"/>
</dbReference>
<dbReference type="InterPro" id="IPR003607">
    <property type="entry name" value="HD/PDEase_dom"/>
</dbReference>
<dbReference type="SMART" id="SM00471">
    <property type="entry name" value="HDc"/>
    <property type="match status" value="1"/>
</dbReference>
<dbReference type="SUPFAM" id="SSF109604">
    <property type="entry name" value="HD-domain/PDEase-like"/>
    <property type="match status" value="1"/>
</dbReference>
<dbReference type="AlphaFoldDB" id="A0A975AXX5"/>
<dbReference type="PROSITE" id="PS51832">
    <property type="entry name" value="HD_GYP"/>
    <property type="match status" value="1"/>
</dbReference>
<sequence>MLEHRDMLNGLTKKSSLQEKLINIHHSLSDRFPFVVRIAVAVYDHKTKVLKTFLHSSAEENPLEHYQSLLDNAPSLKSILKSAKPRVINDLLELEEITHEHTKKINAQGYRASYTLPIYNEGQFVGFLFFNADKKDVFNEEVLNELDLYAHIISLYVVNEFGAIETMNAAIKTTGNLSHIRDPETGKHLDRMSHYSRIIAKELADKYDLDDNYIEHIFMFAPLHDIGKIGIPDSILLKPAALNSDEMAVMQTHASIGSEMVSDLLQNFGLSSFEHVDVLHNIAMHHHEAVDGSGYPKGIKGNEIPLEARIIAVADVFDALTSKRCYKEAWSNEEAIETLIKLADVTLDKDCVNALVKNITDIEEVQIRFKE</sequence>
<evidence type="ECO:0000313" key="3">
    <source>
        <dbReference type="Proteomes" id="UP000671852"/>
    </source>
</evidence>
<organism evidence="2 3">
    <name type="scientific">Sulfurimonas aquatica</name>
    <dbReference type="NCBI Taxonomy" id="2672570"/>
    <lineage>
        <taxon>Bacteria</taxon>
        <taxon>Pseudomonadati</taxon>
        <taxon>Campylobacterota</taxon>
        <taxon>Epsilonproteobacteria</taxon>
        <taxon>Campylobacterales</taxon>
        <taxon>Sulfurimonadaceae</taxon>
        <taxon>Sulfurimonas</taxon>
    </lineage>
</organism>
<dbReference type="InterPro" id="IPR029016">
    <property type="entry name" value="GAF-like_dom_sf"/>
</dbReference>
<accession>A0A975AXX5</accession>
<dbReference type="RefSeq" id="WP_207561915.1">
    <property type="nucleotide sequence ID" value="NZ_CP046072.1"/>
</dbReference>
<gene>
    <name evidence="2" type="ORF">GJV85_00385</name>
</gene>
<dbReference type="Proteomes" id="UP000671852">
    <property type="component" value="Chromosome"/>
</dbReference>
<dbReference type="PANTHER" id="PTHR45228:SF1">
    <property type="entry name" value="CYCLIC DI-GMP PHOSPHODIESTERASE TM_0186"/>
    <property type="match status" value="1"/>
</dbReference>
<feature type="domain" description="HD-GYP" evidence="1">
    <location>
        <begin position="163"/>
        <end position="371"/>
    </location>
</feature>
<reference evidence="2" key="1">
    <citation type="submission" date="2019-11" db="EMBL/GenBank/DDBJ databases">
        <authorList>
            <person name="Kojima H."/>
        </authorList>
    </citation>
    <scope>NUCLEOTIDE SEQUENCE</scope>
    <source>
        <strain evidence="2">H1576</strain>
    </source>
</reference>
<dbReference type="Gene3D" id="1.10.3210.10">
    <property type="entry name" value="Hypothetical protein af1432"/>
    <property type="match status" value="1"/>
</dbReference>
<reference evidence="2" key="2">
    <citation type="submission" date="2021-04" db="EMBL/GenBank/DDBJ databases">
        <title>Isolation and characterization of a novel species of the genus Sulfurimonas.</title>
        <authorList>
            <person name="Fukui M."/>
        </authorList>
    </citation>
    <scope>NUCLEOTIDE SEQUENCE</scope>
    <source>
        <strain evidence="2">H1576</strain>
    </source>
</reference>
<dbReference type="InterPro" id="IPR037522">
    <property type="entry name" value="HD_GYP_dom"/>
</dbReference>
<evidence type="ECO:0000313" key="2">
    <source>
        <dbReference type="EMBL" id="QSZ40636.1"/>
    </source>
</evidence>
<protein>
    <submittedName>
        <fullName evidence="2">HD domain-containing protein</fullName>
    </submittedName>
</protein>
<dbReference type="Pfam" id="PF13487">
    <property type="entry name" value="HD_5"/>
    <property type="match status" value="1"/>
</dbReference>
<dbReference type="EMBL" id="CP046072">
    <property type="protein sequence ID" value="QSZ40636.1"/>
    <property type="molecule type" value="Genomic_DNA"/>
</dbReference>